<name>A0A0L0N953_TOLOC</name>
<sequence length="189" mass="20209">TTRQTSIQAPRGPSRLPRDLESSNRCPSPAVPIKDAPGQQSSRDVTRSLSEDTCLGNKANKANGQTKQRPNIIRHHRRHVDPQRGPAQVGARDRDAGCGSTAADWPRQNADGVQAARAAPSAADAQRTRRPARGRHRLRGRRQDVRLGAAADAAAEARGPVQGPRGRHGQAQPAAAVPGDDAQEQPRAH</sequence>
<feature type="region of interest" description="Disordered" evidence="1">
    <location>
        <begin position="1"/>
        <end position="189"/>
    </location>
</feature>
<evidence type="ECO:0000256" key="1">
    <source>
        <dbReference type="SAM" id="MobiDB-lite"/>
    </source>
</evidence>
<gene>
    <name evidence="2" type="ORF">TOPH_04973</name>
</gene>
<feature type="non-terminal residue" evidence="2">
    <location>
        <position position="1"/>
    </location>
</feature>
<keyword evidence="3" id="KW-1185">Reference proteome</keyword>
<protein>
    <submittedName>
        <fullName evidence="2">Uncharacterized protein</fullName>
    </submittedName>
</protein>
<organism evidence="2 3">
    <name type="scientific">Tolypocladium ophioglossoides (strain CBS 100239)</name>
    <name type="common">Snaketongue truffleclub</name>
    <name type="synonym">Elaphocordyceps ophioglossoides</name>
    <dbReference type="NCBI Taxonomy" id="1163406"/>
    <lineage>
        <taxon>Eukaryota</taxon>
        <taxon>Fungi</taxon>
        <taxon>Dikarya</taxon>
        <taxon>Ascomycota</taxon>
        <taxon>Pezizomycotina</taxon>
        <taxon>Sordariomycetes</taxon>
        <taxon>Hypocreomycetidae</taxon>
        <taxon>Hypocreales</taxon>
        <taxon>Ophiocordycipitaceae</taxon>
        <taxon>Tolypocladium</taxon>
    </lineage>
</organism>
<reference evidence="2 3" key="1">
    <citation type="journal article" date="2015" name="BMC Genomics">
        <title>The genome of the truffle-parasite Tolypocladium ophioglossoides and the evolution of antifungal peptaibiotics.</title>
        <authorList>
            <person name="Quandt C.A."/>
            <person name="Bushley K.E."/>
            <person name="Spatafora J.W."/>
        </authorList>
    </citation>
    <scope>NUCLEOTIDE SEQUENCE [LARGE SCALE GENOMIC DNA]</scope>
    <source>
        <strain evidence="2 3">CBS 100239</strain>
    </source>
</reference>
<accession>A0A0L0N953</accession>
<feature type="compositionally biased region" description="Low complexity" evidence="1">
    <location>
        <begin position="115"/>
        <end position="125"/>
    </location>
</feature>
<dbReference type="Proteomes" id="UP000036947">
    <property type="component" value="Unassembled WGS sequence"/>
</dbReference>
<evidence type="ECO:0000313" key="3">
    <source>
        <dbReference type="Proteomes" id="UP000036947"/>
    </source>
</evidence>
<feature type="compositionally biased region" description="Basic residues" evidence="1">
    <location>
        <begin position="128"/>
        <end position="140"/>
    </location>
</feature>
<feature type="compositionally biased region" description="Polar residues" evidence="1">
    <location>
        <begin position="60"/>
        <end position="69"/>
    </location>
</feature>
<dbReference type="EMBL" id="LFRF01000013">
    <property type="protein sequence ID" value="KND90325.1"/>
    <property type="molecule type" value="Genomic_DNA"/>
</dbReference>
<dbReference type="AlphaFoldDB" id="A0A0L0N953"/>
<evidence type="ECO:0000313" key="2">
    <source>
        <dbReference type="EMBL" id="KND90325.1"/>
    </source>
</evidence>
<comment type="caution">
    <text evidence="2">The sequence shown here is derived from an EMBL/GenBank/DDBJ whole genome shotgun (WGS) entry which is preliminary data.</text>
</comment>
<proteinExistence type="predicted"/>